<evidence type="ECO:0000313" key="3">
    <source>
        <dbReference type="Proteomes" id="UP001165190"/>
    </source>
</evidence>
<dbReference type="InterPro" id="IPR001810">
    <property type="entry name" value="F-box_dom"/>
</dbReference>
<dbReference type="Gene3D" id="1.20.1280.50">
    <property type="match status" value="1"/>
</dbReference>
<dbReference type="InterPro" id="IPR050796">
    <property type="entry name" value="SCF_F-box_component"/>
</dbReference>
<dbReference type="AlphaFoldDB" id="A0A9W7HKL1"/>
<dbReference type="OrthoDB" id="5314306at2759"/>
<dbReference type="InterPro" id="IPR036047">
    <property type="entry name" value="F-box-like_dom_sf"/>
</dbReference>
<dbReference type="SMART" id="SM00256">
    <property type="entry name" value="FBOX"/>
    <property type="match status" value="1"/>
</dbReference>
<dbReference type="InterPro" id="IPR013187">
    <property type="entry name" value="F-box-assoc_dom_typ3"/>
</dbReference>
<organism evidence="2 3">
    <name type="scientific">Hibiscus trionum</name>
    <name type="common">Flower of an hour</name>
    <dbReference type="NCBI Taxonomy" id="183268"/>
    <lineage>
        <taxon>Eukaryota</taxon>
        <taxon>Viridiplantae</taxon>
        <taxon>Streptophyta</taxon>
        <taxon>Embryophyta</taxon>
        <taxon>Tracheophyta</taxon>
        <taxon>Spermatophyta</taxon>
        <taxon>Magnoliopsida</taxon>
        <taxon>eudicotyledons</taxon>
        <taxon>Gunneridae</taxon>
        <taxon>Pentapetalae</taxon>
        <taxon>rosids</taxon>
        <taxon>malvids</taxon>
        <taxon>Malvales</taxon>
        <taxon>Malvaceae</taxon>
        <taxon>Malvoideae</taxon>
        <taxon>Hibiscus</taxon>
    </lineage>
</organism>
<dbReference type="InterPro" id="IPR017451">
    <property type="entry name" value="F-box-assoc_interact_dom"/>
</dbReference>
<dbReference type="PANTHER" id="PTHR31672:SF13">
    <property type="entry name" value="F-BOX PROTEIN CPR30-LIKE"/>
    <property type="match status" value="1"/>
</dbReference>
<dbReference type="SUPFAM" id="SSF81383">
    <property type="entry name" value="F-box domain"/>
    <property type="match status" value="1"/>
</dbReference>
<gene>
    <name evidence="2" type="ORF">HRI_001614700</name>
</gene>
<name>A0A9W7HKL1_HIBTR</name>
<evidence type="ECO:0000259" key="1">
    <source>
        <dbReference type="PROSITE" id="PS50181"/>
    </source>
</evidence>
<keyword evidence="3" id="KW-1185">Reference proteome</keyword>
<dbReference type="Pfam" id="PF00646">
    <property type="entry name" value="F-box"/>
    <property type="match status" value="1"/>
</dbReference>
<protein>
    <recommendedName>
        <fullName evidence="1">F-box domain-containing protein</fullName>
    </recommendedName>
</protein>
<reference evidence="2" key="1">
    <citation type="submission" date="2023-05" db="EMBL/GenBank/DDBJ databases">
        <title>Genome and transcriptome analyses reveal genes involved in the formation of fine ridges on petal epidermal cells in Hibiscus trionum.</title>
        <authorList>
            <person name="Koshimizu S."/>
            <person name="Masuda S."/>
            <person name="Ishii T."/>
            <person name="Shirasu K."/>
            <person name="Hoshino A."/>
            <person name="Arita M."/>
        </authorList>
    </citation>
    <scope>NUCLEOTIDE SEQUENCE</scope>
    <source>
        <strain evidence="2">Hamamatsu line</strain>
    </source>
</reference>
<dbReference type="PANTHER" id="PTHR31672">
    <property type="entry name" value="BNACNNG10540D PROTEIN"/>
    <property type="match status" value="1"/>
</dbReference>
<dbReference type="NCBIfam" id="TIGR01640">
    <property type="entry name" value="F_box_assoc_1"/>
    <property type="match status" value="1"/>
</dbReference>
<comment type="caution">
    <text evidence="2">The sequence shown here is derived from an EMBL/GenBank/DDBJ whole genome shotgun (WGS) entry which is preliminary data.</text>
</comment>
<evidence type="ECO:0000313" key="2">
    <source>
        <dbReference type="EMBL" id="GMI79454.1"/>
    </source>
</evidence>
<dbReference type="Proteomes" id="UP001165190">
    <property type="component" value="Unassembled WGS sequence"/>
</dbReference>
<dbReference type="CDD" id="cd22157">
    <property type="entry name" value="F-box_AtFBW1-like"/>
    <property type="match status" value="1"/>
</dbReference>
<sequence length="382" mass="43316">MSDYMPEEVILKILNRLPVKSLVRFRSVCKSWNTLISHPSFISAHLQSSLSNNTPFLLLGGLKNGRDYHSLHYDNDGFGKFKQLQLPDFGYAADSPMVGSCNGLICVQLYPFDDYGNLNFLLWNPSIQKYISLPQFGVTESVHLKFGFGFDSRTHDYKLLIVGVDDDGNWIQPYLFSFNENCWRKVTAAFPNYAAIFDEMPMPFVNGALNWLGQKDDDEDSNVILGFDLSAEEFFDINLPESLIRLRYFDLSIMKYGESSIAVSTHAPDAELHELWVMKEYAVVESWTKLLTLHRIDQHASVPRVLGFRKNGEVLLRVDKGKMASLDLNCQQMEASLDLNCQLMELHGVEVGAVLLSVDNYVESLVLFDKAVDHPIDSSDSE</sequence>
<accession>A0A9W7HKL1</accession>
<dbReference type="PROSITE" id="PS50181">
    <property type="entry name" value="FBOX"/>
    <property type="match status" value="1"/>
</dbReference>
<proteinExistence type="predicted"/>
<dbReference type="Pfam" id="PF08268">
    <property type="entry name" value="FBA_3"/>
    <property type="match status" value="1"/>
</dbReference>
<dbReference type="EMBL" id="BSYR01000016">
    <property type="protein sequence ID" value="GMI79454.1"/>
    <property type="molecule type" value="Genomic_DNA"/>
</dbReference>
<feature type="domain" description="F-box" evidence="1">
    <location>
        <begin position="1"/>
        <end position="45"/>
    </location>
</feature>